<feature type="chain" id="PRO_5035862087" evidence="1">
    <location>
        <begin position="21"/>
        <end position="144"/>
    </location>
</feature>
<dbReference type="Proteomes" id="UP000693981">
    <property type="component" value="Unassembled WGS sequence"/>
</dbReference>
<sequence>MTLSTAAILLLAFFTNSVSAWYGTVAIYQDAYFEGPKFPWGITNTQRCHYLSCWNDKASSVKWEGLPTTGTFNGKARIVFFAGKNCTGTSRDWPTDGVINGKNDNYPQDFKLDGINDDVASFMIWENSKSTKNAIATPYPWGTN</sequence>
<keyword evidence="1" id="KW-0732">Signal</keyword>
<proteinExistence type="predicted"/>
<reference evidence="2" key="1">
    <citation type="submission" date="2021-02" db="EMBL/GenBank/DDBJ databases">
        <authorList>
            <person name="Palmer J.M."/>
        </authorList>
    </citation>
    <scope>NUCLEOTIDE SEQUENCE</scope>
    <source>
        <strain evidence="2">SCRP23</strain>
    </source>
</reference>
<accession>A0A8T1W1S1</accession>
<organism evidence="2 3">
    <name type="scientific">Phytophthora boehmeriae</name>
    <dbReference type="NCBI Taxonomy" id="109152"/>
    <lineage>
        <taxon>Eukaryota</taxon>
        <taxon>Sar</taxon>
        <taxon>Stramenopiles</taxon>
        <taxon>Oomycota</taxon>
        <taxon>Peronosporomycetes</taxon>
        <taxon>Peronosporales</taxon>
        <taxon>Peronosporaceae</taxon>
        <taxon>Phytophthora</taxon>
    </lineage>
</organism>
<comment type="caution">
    <text evidence="2">The sequence shown here is derived from an EMBL/GenBank/DDBJ whole genome shotgun (WGS) entry which is preliminary data.</text>
</comment>
<dbReference type="AlphaFoldDB" id="A0A8T1W1S1"/>
<feature type="signal peptide" evidence="1">
    <location>
        <begin position="1"/>
        <end position="20"/>
    </location>
</feature>
<name>A0A8T1W1S1_9STRA</name>
<evidence type="ECO:0000256" key="1">
    <source>
        <dbReference type="SAM" id="SignalP"/>
    </source>
</evidence>
<dbReference type="OrthoDB" id="88514at2759"/>
<gene>
    <name evidence="2" type="ORF">PHYBOEH_008857</name>
</gene>
<evidence type="ECO:0000313" key="3">
    <source>
        <dbReference type="Proteomes" id="UP000693981"/>
    </source>
</evidence>
<keyword evidence="3" id="KW-1185">Reference proteome</keyword>
<evidence type="ECO:0000313" key="2">
    <source>
        <dbReference type="EMBL" id="KAG7385924.1"/>
    </source>
</evidence>
<protein>
    <submittedName>
        <fullName evidence="2">Uncharacterized protein</fullName>
    </submittedName>
</protein>
<dbReference type="EMBL" id="JAGDFL010000531">
    <property type="protein sequence ID" value="KAG7385924.1"/>
    <property type="molecule type" value="Genomic_DNA"/>
</dbReference>